<dbReference type="PROSITE" id="PS51900">
    <property type="entry name" value="CB"/>
    <property type="match status" value="1"/>
</dbReference>
<evidence type="ECO:0000256" key="3">
    <source>
        <dbReference type="ARBA" id="ARBA00023125"/>
    </source>
</evidence>
<accession>A0ABZ0S0B7</accession>
<evidence type="ECO:0000313" key="9">
    <source>
        <dbReference type="Proteomes" id="UP001322664"/>
    </source>
</evidence>
<dbReference type="InterPro" id="IPR013762">
    <property type="entry name" value="Integrase-like_cat_sf"/>
</dbReference>
<dbReference type="PANTHER" id="PTHR30349:SF41">
    <property type="entry name" value="INTEGRASE_RECOMBINASE PROTEIN MJ0367-RELATED"/>
    <property type="match status" value="1"/>
</dbReference>
<dbReference type="InterPro" id="IPR004107">
    <property type="entry name" value="Integrase_SAM-like_N"/>
</dbReference>
<dbReference type="InterPro" id="IPR002104">
    <property type="entry name" value="Integrase_catalytic"/>
</dbReference>
<evidence type="ECO:0000256" key="2">
    <source>
        <dbReference type="ARBA" id="ARBA00022908"/>
    </source>
</evidence>
<reference evidence="8 9" key="1">
    <citation type="submission" date="2023-09" db="EMBL/GenBank/DDBJ databases">
        <authorList>
            <person name="Page C.A."/>
            <person name="Perez-Diaz I.M."/>
        </authorList>
    </citation>
    <scope>NUCLEOTIDE SEQUENCE [LARGE SCALE GENOMIC DNA]</scope>
    <source>
        <strain evidence="8 9">Ll15</strain>
    </source>
</reference>
<dbReference type="Proteomes" id="UP001322664">
    <property type="component" value="Chromosome"/>
</dbReference>
<name>A0ABZ0S0B7_9BACI</name>
<evidence type="ECO:0000259" key="7">
    <source>
        <dbReference type="PROSITE" id="PS51900"/>
    </source>
</evidence>
<dbReference type="EMBL" id="CP137624">
    <property type="protein sequence ID" value="WPK13079.1"/>
    <property type="molecule type" value="Genomic_DNA"/>
</dbReference>
<dbReference type="Pfam" id="PF00589">
    <property type="entry name" value="Phage_integrase"/>
    <property type="match status" value="1"/>
</dbReference>
<dbReference type="InterPro" id="IPR010998">
    <property type="entry name" value="Integrase_recombinase_N"/>
</dbReference>
<dbReference type="PANTHER" id="PTHR30349">
    <property type="entry name" value="PHAGE INTEGRASE-RELATED"/>
    <property type="match status" value="1"/>
</dbReference>
<dbReference type="PROSITE" id="PS51898">
    <property type="entry name" value="TYR_RECOMBINASE"/>
    <property type="match status" value="1"/>
</dbReference>
<gene>
    <name evidence="8" type="ORF">R6U77_05170</name>
</gene>
<keyword evidence="9" id="KW-1185">Reference proteome</keyword>
<dbReference type="InterPro" id="IPR044068">
    <property type="entry name" value="CB"/>
</dbReference>
<protein>
    <submittedName>
        <fullName evidence="8">Tyrosine-type recombinase/integrase</fullName>
    </submittedName>
</protein>
<proteinExistence type="inferred from homology"/>
<evidence type="ECO:0000313" key="8">
    <source>
        <dbReference type="EMBL" id="WPK13079.1"/>
    </source>
</evidence>
<evidence type="ECO:0000256" key="4">
    <source>
        <dbReference type="ARBA" id="ARBA00023172"/>
    </source>
</evidence>
<evidence type="ECO:0000259" key="6">
    <source>
        <dbReference type="PROSITE" id="PS51898"/>
    </source>
</evidence>
<keyword evidence="4" id="KW-0233">DNA recombination</keyword>
<evidence type="ECO:0000256" key="5">
    <source>
        <dbReference type="PROSITE-ProRule" id="PRU01248"/>
    </source>
</evidence>
<dbReference type="Gene3D" id="1.10.443.10">
    <property type="entry name" value="Intergrase catalytic core"/>
    <property type="match status" value="1"/>
</dbReference>
<dbReference type="Pfam" id="PF02899">
    <property type="entry name" value="Phage_int_SAM_1"/>
    <property type="match status" value="1"/>
</dbReference>
<dbReference type="Gene3D" id="1.10.150.130">
    <property type="match status" value="1"/>
</dbReference>
<dbReference type="SUPFAM" id="SSF56349">
    <property type="entry name" value="DNA breaking-rejoining enzymes"/>
    <property type="match status" value="1"/>
</dbReference>
<feature type="domain" description="Core-binding (CB)" evidence="7">
    <location>
        <begin position="1"/>
        <end position="87"/>
    </location>
</feature>
<feature type="domain" description="Tyr recombinase" evidence="6">
    <location>
        <begin position="108"/>
        <end position="283"/>
    </location>
</feature>
<keyword evidence="3 5" id="KW-0238">DNA-binding</keyword>
<sequence>MKMDECLAFFNHENKQLSVGTLKEYNKDITAFKAFLQNKYTEYFDIRQIKEQDLNDYLAMLTAVKGYKPSSRNRQMNTLRSFFKFCKKKSLVEKNPAEYLQRLKEPPRQAVFLTSKEVGELIPAINHPLIQLVVLTLFYTGLRITECLKLELTDVDFQQNTITVKHGKGDKRRVIPLHSELKIHLQAYIQNWRIKGKTERLFLTERTNSLSDVYVNKVLKETVEKLKWDKHVTCHVLRHSFASALVQNNVNIVAVQQLLGHANLKTTSSYTHIHQQTVDEGIETLTIF</sequence>
<dbReference type="InterPro" id="IPR011010">
    <property type="entry name" value="DNA_brk_join_enz"/>
</dbReference>
<dbReference type="InterPro" id="IPR050090">
    <property type="entry name" value="Tyrosine_recombinase_XerCD"/>
</dbReference>
<dbReference type="RefSeq" id="WP_319837683.1">
    <property type="nucleotide sequence ID" value="NZ_CP137624.1"/>
</dbReference>
<keyword evidence="2" id="KW-0229">DNA integration</keyword>
<organism evidence="8 9">
    <name type="scientific">Lysinibacillus louembei</name>
    <dbReference type="NCBI Taxonomy" id="1470088"/>
    <lineage>
        <taxon>Bacteria</taxon>
        <taxon>Bacillati</taxon>
        <taxon>Bacillota</taxon>
        <taxon>Bacilli</taxon>
        <taxon>Bacillales</taxon>
        <taxon>Bacillaceae</taxon>
        <taxon>Lysinibacillus</taxon>
    </lineage>
</organism>
<evidence type="ECO:0000256" key="1">
    <source>
        <dbReference type="ARBA" id="ARBA00008857"/>
    </source>
</evidence>
<comment type="similarity">
    <text evidence="1">Belongs to the 'phage' integrase family.</text>
</comment>